<feature type="compositionally biased region" description="Low complexity" evidence="1">
    <location>
        <begin position="51"/>
        <end position="64"/>
    </location>
</feature>
<proteinExistence type="predicted"/>
<dbReference type="EMBL" id="GGFK01008365">
    <property type="protein sequence ID" value="MBW41686.1"/>
    <property type="molecule type" value="Transcribed_RNA"/>
</dbReference>
<evidence type="ECO:0000313" key="2">
    <source>
        <dbReference type="EMBL" id="MBW41686.1"/>
    </source>
</evidence>
<dbReference type="AlphaFoldDB" id="A0A2M4ALL4"/>
<reference evidence="2" key="1">
    <citation type="submission" date="2018-01" db="EMBL/GenBank/DDBJ databases">
        <title>An insight into the sialome of Amazonian anophelines.</title>
        <authorList>
            <person name="Ribeiro J.M."/>
            <person name="Scarpassa V."/>
            <person name="Calvo E."/>
        </authorList>
    </citation>
    <scope>NUCLEOTIDE SEQUENCE</scope>
    <source>
        <tissue evidence="2">Salivary glands</tissue>
    </source>
</reference>
<protein>
    <submittedName>
        <fullName evidence="2">Uncharacterized protein</fullName>
    </submittedName>
</protein>
<organism evidence="2">
    <name type="scientific">Anopheles triannulatus</name>
    <dbReference type="NCBI Taxonomy" id="58253"/>
    <lineage>
        <taxon>Eukaryota</taxon>
        <taxon>Metazoa</taxon>
        <taxon>Ecdysozoa</taxon>
        <taxon>Arthropoda</taxon>
        <taxon>Hexapoda</taxon>
        <taxon>Insecta</taxon>
        <taxon>Pterygota</taxon>
        <taxon>Neoptera</taxon>
        <taxon>Endopterygota</taxon>
        <taxon>Diptera</taxon>
        <taxon>Nematocera</taxon>
        <taxon>Culicoidea</taxon>
        <taxon>Culicidae</taxon>
        <taxon>Anophelinae</taxon>
        <taxon>Anopheles</taxon>
    </lineage>
</organism>
<feature type="compositionally biased region" description="Pro residues" evidence="1">
    <location>
        <begin position="73"/>
        <end position="85"/>
    </location>
</feature>
<name>A0A2M4ALL4_9DIPT</name>
<evidence type="ECO:0000256" key="1">
    <source>
        <dbReference type="SAM" id="MobiDB-lite"/>
    </source>
</evidence>
<accession>A0A2M4ALL4</accession>
<sequence>MCKKVAAIGNNSLLLDNNKRVRSFFRKPRYTHFCSVWYIIEGRSGTRKTVPHGTTTPTTISATAVHHHRPRKQAPPPPRTQPNVPPYRYRRFG</sequence>
<feature type="region of interest" description="Disordered" evidence="1">
    <location>
        <begin position="46"/>
        <end position="93"/>
    </location>
</feature>